<dbReference type="Proteomes" id="UP000019141">
    <property type="component" value="Unassembled WGS sequence"/>
</dbReference>
<dbReference type="HOGENOM" id="CLU_027853_7_1_7"/>
<keyword evidence="3" id="KW-0560">Oxidoreductase</keyword>
<dbReference type="Pfam" id="PF00296">
    <property type="entry name" value="Bac_luciferase"/>
    <property type="match status" value="1"/>
</dbReference>
<keyword evidence="1" id="KW-0285">Flavoprotein</keyword>
<dbReference type="SUPFAM" id="SSF51679">
    <property type="entry name" value="Bacterial luciferase-like"/>
    <property type="match status" value="1"/>
</dbReference>
<dbReference type="GO" id="GO:0008726">
    <property type="term" value="F:alkanesulfonate monooxygenase activity"/>
    <property type="evidence" value="ECO:0007669"/>
    <property type="project" value="TreeGrafter"/>
</dbReference>
<dbReference type="Gene3D" id="3.20.20.30">
    <property type="entry name" value="Luciferase-like domain"/>
    <property type="match status" value="1"/>
</dbReference>
<dbReference type="InterPro" id="IPR036661">
    <property type="entry name" value="Luciferase-like_sf"/>
</dbReference>
<name>W4LLU9_ENTF1</name>
<dbReference type="InterPro" id="IPR019921">
    <property type="entry name" value="Lucif-like_OxRdtase_Rv2161c"/>
</dbReference>
<evidence type="ECO:0000256" key="3">
    <source>
        <dbReference type="ARBA" id="ARBA00023002"/>
    </source>
</evidence>
<evidence type="ECO:0000256" key="4">
    <source>
        <dbReference type="ARBA" id="ARBA00023033"/>
    </source>
</evidence>
<evidence type="ECO:0000313" key="6">
    <source>
        <dbReference type="EMBL" id="ETW98957.1"/>
    </source>
</evidence>
<dbReference type="InterPro" id="IPR050172">
    <property type="entry name" value="SsuD_RutA_monooxygenase"/>
</dbReference>
<proteinExistence type="predicted"/>
<dbReference type="NCBIfam" id="TIGR03619">
    <property type="entry name" value="F420_Rv2161c"/>
    <property type="match status" value="1"/>
</dbReference>
<dbReference type="PATRIC" id="fig|1429438.4.peg.3301"/>
<keyword evidence="2" id="KW-0288">FMN</keyword>
<accession>W4LLU9</accession>
<sequence>MKFGLMVPTYSWEHLDYDTAANIKTFAQRAEALGFDALWVCEHVLTAPGLYGGAWLSPLLCLAHMAAVTSRVTLGTNILIPSLRHPVMLAKEIATMDALSGGRYILGLGVGWDEHEFESCGVKLSERGGRTDESITILRRLLSESLVSHHGRYYHFDDVTIDPRPPQFPKLWVAGGSKIKTALSPDPERIAPSVLRRIAQADGWTARAAGEQHLVKADWQQITAYCESIGRDPATLTFSHLNFAHLVPTDSRDHAHRVQRPHFERTMGTHRSWEHLQRSYFTGTTDDIVSRIQDLEASGLQDMVLCPLDYDLGQIEMYASEIMPHFR</sequence>
<evidence type="ECO:0000256" key="1">
    <source>
        <dbReference type="ARBA" id="ARBA00022630"/>
    </source>
</evidence>
<feature type="domain" description="Luciferase-like" evidence="5">
    <location>
        <begin position="1"/>
        <end position="275"/>
    </location>
</feature>
<reference evidence="6 7" key="1">
    <citation type="journal article" date="2014" name="Nature">
        <title>An environmental bacterial taxon with a large and distinct metabolic repertoire.</title>
        <authorList>
            <person name="Wilson M.C."/>
            <person name="Mori T."/>
            <person name="Ruckert C."/>
            <person name="Uria A.R."/>
            <person name="Helf M.J."/>
            <person name="Takada K."/>
            <person name="Gernert C."/>
            <person name="Steffens U.A."/>
            <person name="Heycke N."/>
            <person name="Schmitt S."/>
            <person name="Rinke C."/>
            <person name="Helfrich E.J."/>
            <person name="Brachmann A.O."/>
            <person name="Gurgui C."/>
            <person name="Wakimoto T."/>
            <person name="Kracht M."/>
            <person name="Crusemann M."/>
            <person name="Hentschel U."/>
            <person name="Abe I."/>
            <person name="Matsunaga S."/>
            <person name="Kalinowski J."/>
            <person name="Takeyama H."/>
            <person name="Piel J."/>
        </authorList>
    </citation>
    <scope>NUCLEOTIDE SEQUENCE [LARGE SCALE GENOMIC DNA]</scope>
    <source>
        <strain evidence="7">TSY1</strain>
    </source>
</reference>
<dbReference type="AlphaFoldDB" id="W4LLU9"/>
<keyword evidence="7" id="KW-1185">Reference proteome</keyword>
<evidence type="ECO:0000313" key="7">
    <source>
        <dbReference type="Proteomes" id="UP000019141"/>
    </source>
</evidence>
<organism evidence="6 7">
    <name type="scientific">Entotheonella factor</name>
    <dbReference type="NCBI Taxonomy" id="1429438"/>
    <lineage>
        <taxon>Bacteria</taxon>
        <taxon>Pseudomonadati</taxon>
        <taxon>Nitrospinota/Tectimicrobiota group</taxon>
        <taxon>Candidatus Tectimicrobiota</taxon>
        <taxon>Candidatus Entotheonellia</taxon>
        <taxon>Candidatus Entotheonellales</taxon>
        <taxon>Candidatus Entotheonellaceae</taxon>
        <taxon>Candidatus Entotheonella</taxon>
    </lineage>
</organism>
<protein>
    <recommendedName>
        <fullName evidence="5">Luciferase-like domain-containing protein</fullName>
    </recommendedName>
</protein>
<evidence type="ECO:0000259" key="5">
    <source>
        <dbReference type="Pfam" id="PF00296"/>
    </source>
</evidence>
<comment type="caution">
    <text evidence="6">The sequence shown here is derived from an EMBL/GenBank/DDBJ whole genome shotgun (WGS) entry which is preliminary data.</text>
</comment>
<dbReference type="PANTHER" id="PTHR42847:SF4">
    <property type="entry name" value="ALKANESULFONATE MONOOXYGENASE-RELATED"/>
    <property type="match status" value="1"/>
</dbReference>
<dbReference type="PANTHER" id="PTHR42847">
    <property type="entry name" value="ALKANESULFONATE MONOOXYGENASE"/>
    <property type="match status" value="1"/>
</dbReference>
<dbReference type="GO" id="GO:0046306">
    <property type="term" value="P:alkanesulfonate catabolic process"/>
    <property type="evidence" value="ECO:0007669"/>
    <property type="project" value="TreeGrafter"/>
</dbReference>
<dbReference type="EMBL" id="AZHW01000497">
    <property type="protein sequence ID" value="ETW98957.1"/>
    <property type="molecule type" value="Genomic_DNA"/>
</dbReference>
<evidence type="ECO:0000256" key="2">
    <source>
        <dbReference type="ARBA" id="ARBA00022643"/>
    </source>
</evidence>
<dbReference type="InterPro" id="IPR011251">
    <property type="entry name" value="Luciferase-like_dom"/>
</dbReference>
<gene>
    <name evidence="6" type="ORF">ETSY1_16770</name>
</gene>
<dbReference type="CDD" id="cd01097">
    <property type="entry name" value="Tetrahydromethanopterin_reductase"/>
    <property type="match status" value="1"/>
</dbReference>
<keyword evidence="4" id="KW-0503">Monooxygenase</keyword>